<reference evidence="2" key="1">
    <citation type="submission" date="2014-09" db="EMBL/GenBank/DDBJ databases">
        <title>Genome sequence of the luminous mushroom Mycena chlorophos for searching fungal bioluminescence genes.</title>
        <authorList>
            <person name="Tanaka Y."/>
            <person name="Kasuga D."/>
            <person name="Oba Y."/>
            <person name="Hase S."/>
            <person name="Sato K."/>
            <person name="Oba Y."/>
            <person name="Sakakibara Y."/>
        </authorList>
    </citation>
    <scope>NUCLEOTIDE SEQUENCE</scope>
</reference>
<feature type="compositionally biased region" description="Polar residues" evidence="1">
    <location>
        <begin position="1"/>
        <end position="12"/>
    </location>
</feature>
<protein>
    <submittedName>
        <fullName evidence="2">Uncharacterized protein</fullName>
    </submittedName>
</protein>
<evidence type="ECO:0000256" key="1">
    <source>
        <dbReference type="SAM" id="MobiDB-lite"/>
    </source>
</evidence>
<feature type="region of interest" description="Disordered" evidence="1">
    <location>
        <begin position="50"/>
        <end position="93"/>
    </location>
</feature>
<evidence type="ECO:0000313" key="2">
    <source>
        <dbReference type="EMBL" id="GAT46390.1"/>
    </source>
</evidence>
<dbReference type="Proteomes" id="UP000815677">
    <property type="component" value="Unassembled WGS sequence"/>
</dbReference>
<name>A0ABQ0L5I6_MYCCL</name>
<sequence>MVTTTNSSQPVQARQKAAPRRPSAKQTNDAAAAHAAELAELKAQLAAAHKTIAERDARDNEPDESAQANKDAIETLTRPDGEAGSRKKGFNLQEAMGLENDRDTYKAIQRTVRRSCSRVGINGSIEFAHQDAAKLAMIYKLGRKAHPYLTRERFPLDWAQGDLVKQYLRNFRKHEVKNKRMPKRADRKRMRLENQNGPGHAPVATGQGSNDEDTD</sequence>
<organism evidence="2 3">
    <name type="scientific">Mycena chlorophos</name>
    <name type="common">Agaric fungus</name>
    <name type="synonym">Agaricus chlorophos</name>
    <dbReference type="NCBI Taxonomy" id="658473"/>
    <lineage>
        <taxon>Eukaryota</taxon>
        <taxon>Fungi</taxon>
        <taxon>Dikarya</taxon>
        <taxon>Basidiomycota</taxon>
        <taxon>Agaricomycotina</taxon>
        <taxon>Agaricomycetes</taxon>
        <taxon>Agaricomycetidae</taxon>
        <taxon>Agaricales</taxon>
        <taxon>Marasmiineae</taxon>
        <taxon>Mycenaceae</taxon>
        <taxon>Mycena</taxon>
    </lineage>
</organism>
<accession>A0ABQ0L5I6</accession>
<feature type="compositionally biased region" description="Basic residues" evidence="1">
    <location>
        <begin position="174"/>
        <end position="190"/>
    </location>
</feature>
<dbReference type="EMBL" id="DF842447">
    <property type="protein sequence ID" value="GAT46390.1"/>
    <property type="molecule type" value="Genomic_DNA"/>
</dbReference>
<feature type="compositionally biased region" description="Basic and acidic residues" evidence="1">
    <location>
        <begin position="71"/>
        <end position="85"/>
    </location>
</feature>
<proteinExistence type="predicted"/>
<feature type="region of interest" description="Disordered" evidence="1">
    <location>
        <begin position="1"/>
        <end position="35"/>
    </location>
</feature>
<evidence type="ECO:0000313" key="3">
    <source>
        <dbReference type="Proteomes" id="UP000815677"/>
    </source>
</evidence>
<gene>
    <name evidence="2" type="ORF">MCHLO_03922</name>
</gene>
<feature type="region of interest" description="Disordered" evidence="1">
    <location>
        <begin position="174"/>
        <end position="215"/>
    </location>
</feature>
<feature type="compositionally biased region" description="Basic and acidic residues" evidence="1">
    <location>
        <begin position="51"/>
        <end position="60"/>
    </location>
</feature>
<keyword evidence="3" id="KW-1185">Reference proteome</keyword>